<feature type="transmembrane region" description="Helical" evidence="10">
    <location>
        <begin position="71"/>
        <end position="92"/>
    </location>
</feature>
<keyword evidence="9 10" id="KW-0275">Fatty acid biosynthesis</keyword>
<feature type="transmembrane region" description="Helical" evidence="10">
    <location>
        <begin position="274"/>
        <end position="295"/>
    </location>
</feature>
<keyword evidence="3 10" id="KW-0808">Transferase</keyword>
<evidence type="ECO:0000313" key="17">
    <source>
        <dbReference type="Proteomes" id="UP000323011"/>
    </source>
</evidence>
<evidence type="ECO:0000256" key="3">
    <source>
        <dbReference type="ARBA" id="ARBA00022679"/>
    </source>
</evidence>
<keyword evidence="5 10" id="KW-0276">Fatty acid metabolism</keyword>
<dbReference type="InterPro" id="IPR002076">
    <property type="entry name" value="ELO_fam"/>
</dbReference>
<reference evidence="16 17" key="1">
    <citation type="submission" date="2019-07" db="EMBL/GenBank/DDBJ databases">
        <title>Genomes of Cafeteria roenbergensis.</title>
        <authorList>
            <person name="Fischer M.G."/>
            <person name="Hackl T."/>
            <person name="Roman M."/>
        </authorList>
    </citation>
    <scope>NUCLEOTIDE SEQUENCE [LARGE SCALE GENOMIC DNA]</scope>
    <source>
        <strain evidence="12 17">BVI</strain>
        <strain evidence="13 19">Cflag</strain>
        <strain evidence="15 16">E4-10P</strain>
        <strain evidence="14 18">RCC970-E3</strain>
    </source>
</reference>
<keyword evidence="7 10" id="KW-0443">Lipid metabolism</keyword>
<dbReference type="GO" id="GO:0034626">
    <property type="term" value="P:fatty acid elongation, polyunsaturated fatty acid"/>
    <property type="evidence" value="ECO:0007669"/>
    <property type="project" value="TreeGrafter"/>
</dbReference>
<feature type="transmembrane region" description="Helical" evidence="10">
    <location>
        <begin position="205"/>
        <end position="224"/>
    </location>
</feature>
<dbReference type="OMA" id="GRWFIFM"/>
<organism evidence="13 19">
    <name type="scientific">Cafeteria roenbergensis</name>
    <name type="common">Marine flagellate</name>
    <dbReference type="NCBI Taxonomy" id="33653"/>
    <lineage>
        <taxon>Eukaryota</taxon>
        <taxon>Sar</taxon>
        <taxon>Stramenopiles</taxon>
        <taxon>Bigyra</taxon>
        <taxon>Opalozoa</taxon>
        <taxon>Bicosoecida</taxon>
        <taxon>Cafeteriaceae</taxon>
        <taxon>Cafeteria</taxon>
    </lineage>
</organism>
<evidence type="ECO:0000313" key="18">
    <source>
        <dbReference type="Proteomes" id="UP000324907"/>
    </source>
</evidence>
<evidence type="ECO:0000313" key="19">
    <source>
        <dbReference type="Proteomes" id="UP000325113"/>
    </source>
</evidence>
<evidence type="ECO:0000256" key="6">
    <source>
        <dbReference type="ARBA" id="ARBA00022989"/>
    </source>
</evidence>
<dbReference type="EMBL" id="VLTL01000060">
    <property type="protein sequence ID" value="KAA0164087.1"/>
    <property type="molecule type" value="Genomic_DNA"/>
</dbReference>
<dbReference type="GO" id="GO:0005789">
    <property type="term" value="C:endoplasmic reticulum membrane"/>
    <property type="evidence" value="ECO:0007669"/>
    <property type="project" value="TreeGrafter"/>
</dbReference>
<dbReference type="Proteomes" id="UP000322899">
    <property type="component" value="Unassembled WGS sequence"/>
</dbReference>
<evidence type="ECO:0000256" key="11">
    <source>
        <dbReference type="SAM" id="MobiDB-lite"/>
    </source>
</evidence>
<keyword evidence="17" id="KW-1185">Reference proteome</keyword>
<dbReference type="EC" id="2.3.1.-" evidence="10"/>
<gene>
    <name evidence="15" type="ORF">FNF27_06374</name>
    <name evidence="14" type="ORF">FNF28_04000</name>
    <name evidence="12" type="ORF">FNF29_04590</name>
    <name evidence="13" type="ORF">FNF31_06005</name>
</gene>
<dbReference type="PANTHER" id="PTHR11157">
    <property type="entry name" value="FATTY ACID ACYL TRANSFERASE-RELATED"/>
    <property type="match status" value="1"/>
</dbReference>
<feature type="transmembrane region" description="Helical" evidence="10">
    <location>
        <begin position="182"/>
        <end position="199"/>
    </location>
</feature>
<dbReference type="Proteomes" id="UP000325113">
    <property type="component" value="Unassembled WGS sequence"/>
</dbReference>
<accession>A0A5A8CTQ7</accession>
<dbReference type="GO" id="GO:0034625">
    <property type="term" value="P:fatty acid elongation, monounsaturated fatty acid"/>
    <property type="evidence" value="ECO:0007669"/>
    <property type="project" value="TreeGrafter"/>
</dbReference>
<dbReference type="Proteomes" id="UP000323011">
    <property type="component" value="Unassembled WGS sequence"/>
</dbReference>
<evidence type="ECO:0000256" key="1">
    <source>
        <dbReference type="ARBA" id="ARBA00004141"/>
    </source>
</evidence>
<name>A0A5A8CTQ7_CAFRO</name>
<comment type="catalytic activity">
    <reaction evidence="10">
        <text>an acyl-CoA + malonyl-CoA + H(+) = a 3-oxoacyl-CoA + CO2 + CoA</text>
        <dbReference type="Rhea" id="RHEA:50252"/>
        <dbReference type="ChEBI" id="CHEBI:15378"/>
        <dbReference type="ChEBI" id="CHEBI:16526"/>
        <dbReference type="ChEBI" id="CHEBI:57287"/>
        <dbReference type="ChEBI" id="CHEBI:57384"/>
        <dbReference type="ChEBI" id="CHEBI:58342"/>
        <dbReference type="ChEBI" id="CHEBI:90726"/>
    </reaction>
    <physiologicalReaction direction="left-to-right" evidence="10">
        <dbReference type="Rhea" id="RHEA:50253"/>
    </physiologicalReaction>
</comment>
<evidence type="ECO:0000313" key="14">
    <source>
        <dbReference type="EMBL" id="KAA0164087.1"/>
    </source>
</evidence>
<dbReference type="PANTHER" id="PTHR11157:SF17">
    <property type="entry name" value="ELONGATION OF VERY LONG CHAIN FATTY ACIDS PROTEIN 6"/>
    <property type="match status" value="1"/>
</dbReference>
<evidence type="ECO:0000256" key="4">
    <source>
        <dbReference type="ARBA" id="ARBA00022692"/>
    </source>
</evidence>
<feature type="compositionally biased region" description="Basic residues" evidence="11">
    <location>
        <begin position="332"/>
        <end position="341"/>
    </location>
</feature>
<keyword evidence="2 10" id="KW-0444">Lipid biosynthesis</keyword>
<dbReference type="PROSITE" id="PS01188">
    <property type="entry name" value="ELO"/>
    <property type="match status" value="1"/>
</dbReference>
<evidence type="ECO:0000256" key="7">
    <source>
        <dbReference type="ARBA" id="ARBA00023098"/>
    </source>
</evidence>
<dbReference type="Proteomes" id="UP000324907">
    <property type="component" value="Unassembled WGS sequence"/>
</dbReference>
<dbReference type="AlphaFoldDB" id="A0A5A8CTQ7"/>
<evidence type="ECO:0000313" key="15">
    <source>
        <dbReference type="EMBL" id="KAA0171255.1"/>
    </source>
</evidence>
<dbReference type="GO" id="GO:0042761">
    <property type="term" value="P:very long-chain fatty acid biosynthetic process"/>
    <property type="evidence" value="ECO:0007669"/>
    <property type="project" value="TreeGrafter"/>
</dbReference>
<comment type="similarity">
    <text evidence="10">Belongs to the ELO family.</text>
</comment>
<proteinExistence type="inferred from homology"/>
<dbReference type="GO" id="GO:0009922">
    <property type="term" value="F:fatty acid elongase activity"/>
    <property type="evidence" value="ECO:0007669"/>
    <property type="project" value="InterPro"/>
</dbReference>
<comment type="subcellular location">
    <subcellularLocation>
        <location evidence="1">Membrane</location>
        <topology evidence="1">Multi-pass membrane protein</topology>
    </subcellularLocation>
</comment>
<dbReference type="EMBL" id="VLTO01000055">
    <property type="protein sequence ID" value="KAA0171255.1"/>
    <property type="molecule type" value="Genomic_DNA"/>
</dbReference>
<evidence type="ECO:0000256" key="8">
    <source>
        <dbReference type="ARBA" id="ARBA00023136"/>
    </source>
</evidence>
<sequence length="341" mass="37594">MAGECLGRTKELEQCFVADLGNATHPAVFLTPTGEPFVQLWQLYPALEPLTTVFEKTFNPLFSVHFATRNVWLALAICAAYCVLIEVGKACMAKRKPMELKTVLMLWNTLLAVFSIVGMAKTLPHLVHNVFNHGLEFSLCAPAETSYGCGATGLWTALFIFSKVPELGDTLFLVLRKRPVSFLHWYHHVSVLLYAWWSYATRSSAGLWFIAFNFTAHAVMYSYYALAAMGFRNEAFALSVTVLQITQMIVGVAICTAVPIFAAGGSSCSMTTGAYAGGIVMYGSYLYLFLMFAIARYCRGPRPSKVADKSDGEAPAELPNKDAARTQDGQLRQRKTAGKRD</sequence>
<evidence type="ECO:0000313" key="16">
    <source>
        <dbReference type="Proteomes" id="UP000322899"/>
    </source>
</evidence>
<dbReference type="GO" id="GO:0030148">
    <property type="term" value="P:sphingolipid biosynthetic process"/>
    <property type="evidence" value="ECO:0007669"/>
    <property type="project" value="TreeGrafter"/>
</dbReference>
<evidence type="ECO:0000256" key="10">
    <source>
        <dbReference type="RuleBase" id="RU361115"/>
    </source>
</evidence>
<feature type="transmembrane region" description="Helical" evidence="10">
    <location>
        <begin position="104"/>
        <end position="123"/>
    </location>
</feature>
<dbReference type="EMBL" id="VLTN01000027">
    <property type="protein sequence ID" value="KAA0151391.1"/>
    <property type="molecule type" value="Genomic_DNA"/>
</dbReference>
<evidence type="ECO:0000256" key="2">
    <source>
        <dbReference type="ARBA" id="ARBA00022516"/>
    </source>
</evidence>
<keyword evidence="8 10" id="KW-0472">Membrane</keyword>
<keyword evidence="6 10" id="KW-1133">Transmembrane helix</keyword>
<evidence type="ECO:0000256" key="9">
    <source>
        <dbReference type="ARBA" id="ARBA00023160"/>
    </source>
</evidence>
<feature type="region of interest" description="Disordered" evidence="11">
    <location>
        <begin position="303"/>
        <end position="341"/>
    </location>
</feature>
<dbReference type="GO" id="GO:0019367">
    <property type="term" value="P:fatty acid elongation, saturated fatty acid"/>
    <property type="evidence" value="ECO:0007669"/>
    <property type="project" value="TreeGrafter"/>
</dbReference>
<keyword evidence="4 10" id="KW-0812">Transmembrane</keyword>
<dbReference type="OrthoDB" id="434092at2759"/>
<evidence type="ECO:0000256" key="5">
    <source>
        <dbReference type="ARBA" id="ARBA00022832"/>
    </source>
</evidence>
<evidence type="ECO:0000313" key="13">
    <source>
        <dbReference type="EMBL" id="KAA0156099.1"/>
    </source>
</evidence>
<evidence type="ECO:0000313" key="12">
    <source>
        <dbReference type="EMBL" id="KAA0151391.1"/>
    </source>
</evidence>
<comment type="caution">
    <text evidence="13">The sequence shown here is derived from an EMBL/GenBank/DDBJ whole genome shotgun (WGS) entry which is preliminary data.</text>
</comment>
<protein>
    <recommendedName>
        <fullName evidence="10">Elongation of fatty acids protein</fullName>
        <ecNumber evidence="10">2.3.1.-</ecNumber>
    </recommendedName>
</protein>
<dbReference type="InterPro" id="IPR030457">
    <property type="entry name" value="ELO_CS"/>
</dbReference>
<dbReference type="EMBL" id="VLTM01000085">
    <property type="protein sequence ID" value="KAA0156099.1"/>
    <property type="molecule type" value="Genomic_DNA"/>
</dbReference>
<dbReference type="Pfam" id="PF01151">
    <property type="entry name" value="ELO"/>
    <property type="match status" value="1"/>
</dbReference>
<feature type="transmembrane region" description="Helical" evidence="10">
    <location>
        <begin position="236"/>
        <end position="262"/>
    </location>
</feature>